<name>A0ABX7B9K6_9PROT</name>
<sequence>MTGASSAPQNLFEGSFLGDATRIAPDARLECGICWTPYDPAEGDPVWQIPPGTPFAALPEDWRCPTCDAEKHKFMVLDAPAVAPAEPPPGYPSGALTEAYGRIARTVMSGLPLYNPRLAVEAVGFRRHGDGWLGIMVTPWFMNAVLVPGVPGAWNGMRDGVKSVRPLPSGDYEFVAGHLDGVGTILNCSLFSPMFEFEEQAVVRQTAEAALAALLEPEAGAEASPPPSPAPAAPAPSPAEVSRRHLLRGSFGG</sequence>
<feature type="region of interest" description="Disordered" evidence="6">
    <location>
        <begin position="217"/>
        <end position="253"/>
    </location>
</feature>
<keyword evidence="2" id="KW-0813">Transport</keyword>
<evidence type="ECO:0000256" key="2">
    <source>
        <dbReference type="ARBA" id="ARBA00022448"/>
    </source>
</evidence>
<comment type="cofactor">
    <cofactor evidence="1">
        <name>Fe(3+)</name>
        <dbReference type="ChEBI" id="CHEBI:29034"/>
    </cofactor>
</comment>
<keyword evidence="3" id="KW-0479">Metal-binding</keyword>
<accession>A0ABX7B9K6</accession>
<dbReference type="PROSITE" id="PS00202">
    <property type="entry name" value="RUBREDOXIN"/>
    <property type="match status" value="1"/>
</dbReference>
<dbReference type="InterPro" id="IPR050526">
    <property type="entry name" value="Rubredoxin_ET"/>
</dbReference>
<evidence type="ECO:0000313" key="9">
    <source>
        <dbReference type="Proteomes" id="UP000595197"/>
    </source>
</evidence>
<dbReference type="Pfam" id="PF11939">
    <property type="entry name" value="NiFe-hyd_HybE"/>
    <property type="match status" value="1"/>
</dbReference>
<dbReference type="InterPro" id="IPR018527">
    <property type="entry name" value="Rubredoxin_Fe_BS"/>
</dbReference>
<feature type="compositionally biased region" description="Pro residues" evidence="6">
    <location>
        <begin position="224"/>
        <end position="237"/>
    </location>
</feature>
<evidence type="ECO:0000256" key="1">
    <source>
        <dbReference type="ARBA" id="ARBA00001965"/>
    </source>
</evidence>
<dbReference type="RefSeq" id="WP_201078558.1">
    <property type="nucleotide sequence ID" value="NZ_CP067420.1"/>
</dbReference>
<evidence type="ECO:0000256" key="6">
    <source>
        <dbReference type="SAM" id="MobiDB-lite"/>
    </source>
</evidence>
<evidence type="ECO:0000256" key="3">
    <source>
        <dbReference type="ARBA" id="ARBA00022723"/>
    </source>
</evidence>
<evidence type="ECO:0000313" key="8">
    <source>
        <dbReference type="EMBL" id="QQP91046.1"/>
    </source>
</evidence>
<reference evidence="8" key="1">
    <citation type="submission" date="2021-02" db="EMBL/GenBank/DDBJ databases">
        <title>Skermanella TT6 skin isolate.</title>
        <authorList>
            <person name="Lee K."/>
            <person name="Ganzorig M."/>
        </authorList>
    </citation>
    <scope>NUCLEOTIDE SEQUENCE</scope>
    <source>
        <strain evidence="8">TT6</strain>
    </source>
</reference>
<dbReference type="CDD" id="cd00730">
    <property type="entry name" value="rubredoxin"/>
    <property type="match status" value="1"/>
</dbReference>
<evidence type="ECO:0000259" key="7">
    <source>
        <dbReference type="PROSITE" id="PS50903"/>
    </source>
</evidence>
<keyword evidence="4" id="KW-0249">Electron transport</keyword>
<dbReference type="PANTHER" id="PTHR47627">
    <property type="entry name" value="RUBREDOXIN"/>
    <property type="match status" value="1"/>
</dbReference>
<proteinExistence type="predicted"/>
<gene>
    <name evidence="8" type="primary">hybE</name>
    <name evidence="8" type="ORF">IGS68_07470</name>
</gene>
<keyword evidence="5" id="KW-0408">Iron</keyword>
<dbReference type="PROSITE" id="PS50903">
    <property type="entry name" value="RUBREDOXIN_LIKE"/>
    <property type="match status" value="1"/>
</dbReference>
<dbReference type="InterPro" id="IPR038530">
    <property type="entry name" value="NiFe-hyd_HybE_sf"/>
</dbReference>
<evidence type="ECO:0000256" key="4">
    <source>
        <dbReference type="ARBA" id="ARBA00022982"/>
    </source>
</evidence>
<dbReference type="Gene3D" id="3.30.1460.40">
    <property type="entry name" value="[NiFe]-hydrogenase assembly chaperone, HybE"/>
    <property type="match status" value="1"/>
</dbReference>
<dbReference type="Proteomes" id="UP000595197">
    <property type="component" value="Chromosome"/>
</dbReference>
<dbReference type="SUPFAM" id="SSF57802">
    <property type="entry name" value="Rubredoxin-like"/>
    <property type="match status" value="1"/>
</dbReference>
<dbReference type="PANTHER" id="PTHR47627:SF1">
    <property type="entry name" value="RUBREDOXIN-1-RELATED"/>
    <property type="match status" value="1"/>
</dbReference>
<dbReference type="InterPro" id="IPR023994">
    <property type="entry name" value="NiFe-hyd_HybE"/>
</dbReference>
<dbReference type="NCBIfam" id="TIGR03993">
    <property type="entry name" value="hydrog_HybE"/>
    <property type="match status" value="1"/>
</dbReference>
<organism evidence="8 9">
    <name type="scientific">Skermanella cutis</name>
    <dbReference type="NCBI Taxonomy" id="2775420"/>
    <lineage>
        <taxon>Bacteria</taxon>
        <taxon>Pseudomonadati</taxon>
        <taxon>Pseudomonadota</taxon>
        <taxon>Alphaproteobacteria</taxon>
        <taxon>Rhodospirillales</taxon>
        <taxon>Azospirillaceae</taxon>
        <taxon>Skermanella</taxon>
    </lineage>
</organism>
<dbReference type="Pfam" id="PF00301">
    <property type="entry name" value="Rubredoxin"/>
    <property type="match status" value="1"/>
</dbReference>
<dbReference type="InterPro" id="IPR024934">
    <property type="entry name" value="Rubredoxin-like_dom"/>
</dbReference>
<feature type="domain" description="Rubredoxin-like" evidence="7">
    <location>
        <begin position="26"/>
        <end position="77"/>
    </location>
</feature>
<dbReference type="Gene3D" id="2.20.28.10">
    <property type="match status" value="1"/>
</dbReference>
<dbReference type="PRINTS" id="PR00163">
    <property type="entry name" value="RUBREDOXIN"/>
</dbReference>
<keyword evidence="9" id="KW-1185">Reference proteome</keyword>
<dbReference type="EMBL" id="CP067420">
    <property type="protein sequence ID" value="QQP91046.1"/>
    <property type="molecule type" value="Genomic_DNA"/>
</dbReference>
<evidence type="ECO:0000256" key="5">
    <source>
        <dbReference type="ARBA" id="ARBA00023004"/>
    </source>
</evidence>
<dbReference type="InterPro" id="IPR024935">
    <property type="entry name" value="Rubredoxin_dom"/>
</dbReference>
<protein>
    <submittedName>
        <fullName evidence="8">[NiFe]-hydrogenase assembly chaperone HybE</fullName>
    </submittedName>
</protein>